<proteinExistence type="predicted"/>
<protein>
    <submittedName>
        <fullName evidence="2">Uncharacterized protein</fullName>
    </submittedName>
</protein>
<feature type="compositionally biased region" description="Basic and acidic residues" evidence="1">
    <location>
        <begin position="1"/>
        <end position="24"/>
    </location>
</feature>
<organism evidence="2 3">
    <name type="scientific">Myodes glareolus</name>
    <name type="common">Bank vole</name>
    <name type="synonym">Clethrionomys glareolus</name>
    <dbReference type="NCBI Taxonomy" id="447135"/>
    <lineage>
        <taxon>Eukaryota</taxon>
        <taxon>Metazoa</taxon>
        <taxon>Chordata</taxon>
        <taxon>Craniata</taxon>
        <taxon>Vertebrata</taxon>
        <taxon>Euteleostomi</taxon>
        <taxon>Mammalia</taxon>
        <taxon>Eutheria</taxon>
        <taxon>Euarchontoglires</taxon>
        <taxon>Glires</taxon>
        <taxon>Rodentia</taxon>
        <taxon>Myomorpha</taxon>
        <taxon>Muroidea</taxon>
        <taxon>Cricetidae</taxon>
        <taxon>Arvicolinae</taxon>
        <taxon>Myodes</taxon>
    </lineage>
</organism>
<sequence>MQGPKRTEPCHPEPRHPWQEEGKCGKHGRHPDLPCVSPTLLPLASKMHGESAGGRCDIKLLSTPADFQLALRQETSPLRTAKTCVSGYPERPGSQTPPKHSSGR</sequence>
<comment type="caution">
    <text evidence="2">The sequence shown here is derived from an EMBL/GenBank/DDBJ whole genome shotgun (WGS) entry which is preliminary data.</text>
</comment>
<name>A0AAW0K676_MYOGA</name>
<evidence type="ECO:0000313" key="3">
    <source>
        <dbReference type="Proteomes" id="UP001488838"/>
    </source>
</evidence>
<accession>A0AAW0K676</accession>
<gene>
    <name evidence="2" type="ORF">U0070_017688</name>
</gene>
<dbReference type="AlphaFoldDB" id="A0AAW0K676"/>
<evidence type="ECO:0000313" key="2">
    <source>
        <dbReference type="EMBL" id="KAK7834502.1"/>
    </source>
</evidence>
<feature type="region of interest" description="Disordered" evidence="1">
    <location>
        <begin position="78"/>
        <end position="104"/>
    </location>
</feature>
<reference evidence="2 3" key="1">
    <citation type="journal article" date="2023" name="bioRxiv">
        <title>Conserved and derived expression patterns and positive selection on dental genes reveal complex evolutionary context of ever-growing rodent molars.</title>
        <authorList>
            <person name="Calamari Z.T."/>
            <person name="Song A."/>
            <person name="Cohen E."/>
            <person name="Akter M."/>
            <person name="Roy R.D."/>
            <person name="Hallikas O."/>
            <person name="Christensen M.M."/>
            <person name="Li P."/>
            <person name="Marangoni P."/>
            <person name="Jernvall J."/>
            <person name="Klein O.D."/>
        </authorList>
    </citation>
    <scope>NUCLEOTIDE SEQUENCE [LARGE SCALE GENOMIC DNA]</scope>
    <source>
        <strain evidence="2">V071</strain>
    </source>
</reference>
<feature type="compositionally biased region" description="Polar residues" evidence="1">
    <location>
        <begin position="93"/>
        <end position="104"/>
    </location>
</feature>
<feature type="region of interest" description="Disordered" evidence="1">
    <location>
        <begin position="1"/>
        <end position="29"/>
    </location>
</feature>
<dbReference type="EMBL" id="JBBHLL010000004">
    <property type="protein sequence ID" value="KAK7834502.1"/>
    <property type="molecule type" value="Genomic_DNA"/>
</dbReference>
<keyword evidence="3" id="KW-1185">Reference proteome</keyword>
<evidence type="ECO:0000256" key="1">
    <source>
        <dbReference type="SAM" id="MobiDB-lite"/>
    </source>
</evidence>
<dbReference type="Proteomes" id="UP001488838">
    <property type="component" value="Unassembled WGS sequence"/>
</dbReference>